<reference evidence="1 2" key="2">
    <citation type="journal article" date="2022" name="Mol. Ecol. Resour.">
        <title>The genomes of chicory, endive, great burdock and yacon provide insights into Asteraceae paleo-polyploidization history and plant inulin production.</title>
        <authorList>
            <person name="Fan W."/>
            <person name="Wang S."/>
            <person name="Wang H."/>
            <person name="Wang A."/>
            <person name="Jiang F."/>
            <person name="Liu H."/>
            <person name="Zhao H."/>
            <person name="Xu D."/>
            <person name="Zhang Y."/>
        </authorList>
    </citation>
    <scope>NUCLEOTIDE SEQUENCE [LARGE SCALE GENOMIC DNA]</scope>
    <source>
        <strain evidence="2">cv. Punajuju</strain>
        <tissue evidence="1">Leaves</tissue>
    </source>
</reference>
<evidence type="ECO:0000313" key="1">
    <source>
        <dbReference type="EMBL" id="KAI3709239.1"/>
    </source>
</evidence>
<comment type="caution">
    <text evidence="1">The sequence shown here is derived from an EMBL/GenBank/DDBJ whole genome shotgun (WGS) entry which is preliminary data.</text>
</comment>
<accession>A0ACB9AHZ4</accession>
<name>A0ACB9AHZ4_CICIN</name>
<dbReference type="EMBL" id="CM042015">
    <property type="protein sequence ID" value="KAI3709239.1"/>
    <property type="molecule type" value="Genomic_DNA"/>
</dbReference>
<organism evidence="1 2">
    <name type="scientific">Cichorium intybus</name>
    <name type="common">Chicory</name>
    <dbReference type="NCBI Taxonomy" id="13427"/>
    <lineage>
        <taxon>Eukaryota</taxon>
        <taxon>Viridiplantae</taxon>
        <taxon>Streptophyta</taxon>
        <taxon>Embryophyta</taxon>
        <taxon>Tracheophyta</taxon>
        <taxon>Spermatophyta</taxon>
        <taxon>Magnoliopsida</taxon>
        <taxon>eudicotyledons</taxon>
        <taxon>Gunneridae</taxon>
        <taxon>Pentapetalae</taxon>
        <taxon>asterids</taxon>
        <taxon>campanulids</taxon>
        <taxon>Asterales</taxon>
        <taxon>Asteraceae</taxon>
        <taxon>Cichorioideae</taxon>
        <taxon>Cichorieae</taxon>
        <taxon>Cichoriinae</taxon>
        <taxon>Cichorium</taxon>
    </lineage>
</organism>
<gene>
    <name evidence="1" type="ORF">L2E82_38998</name>
</gene>
<reference evidence="2" key="1">
    <citation type="journal article" date="2022" name="Mol. Ecol. Resour.">
        <title>The genomes of chicory, endive, great burdock and yacon provide insights into Asteraceae palaeo-polyploidization history and plant inulin production.</title>
        <authorList>
            <person name="Fan W."/>
            <person name="Wang S."/>
            <person name="Wang H."/>
            <person name="Wang A."/>
            <person name="Jiang F."/>
            <person name="Liu H."/>
            <person name="Zhao H."/>
            <person name="Xu D."/>
            <person name="Zhang Y."/>
        </authorList>
    </citation>
    <scope>NUCLEOTIDE SEQUENCE [LARGE SCALE GENOMIC DNA]</scope>
    <source>
        <strain evidence="2">cv. Punajuju</strain>
    </source>
</reference>
<evidence type="ECO:0000313" key="2">
    <source>
        <dbReference type="Proteomes" id="UP001055811"/>
    </source>
</evidence>
<dbReference type="Proteomes" id="UP001055811">
    <property type="component" value="Linkage Group LG07"/>
</dbReference>
<protein>
    <submittedName>
        <fullName evidence="1">Uncharacterized protein</fullName>
    </submittedName>
</protein>
<sequence>MLMFLILGIWGKTQRFSIASPFSTGRNVQADFDLLDEPNSENLVTLLPALIAIPPPPGVSQSETHYNIRFSAQRIKDCTQESKKIATAGPLGVQKRRFDHHSSPFSVLSSLDDTQSRKSRMEIDSNAAKVSRSSSNILL</sequence>
<keyword evidence="2" id="KW-1185">Reference proteome</keyword>
<proteinExistence type="predicted"/>